<reference evidence="1 2" key="1">
    <citation type="submission" date="2017-04" db="EMBL/GenBank/DDBJ databases">
        <authorList>
            <person name="Criscuolo A."/>
        </authorList>
    </citation>
    <scope>NUCLEOTIDE SEQUENCE [LARGE SCALE GENOMIC DNA]</scope>
    <source>
        <strain evidence="1">16-00221</strain>
    </source>
</reference>
<dbReference type="AlphaFoldDB" id="A0A9X8X595"/>
<gene>
    <name evidence="1" type="ORF">BACERE00221_02361</name>
</gene>
<comment type="caution">
    <text evidence="1">The sequence shown here is derived from an EMBL/GenBank/DDBJ whole genome shotgun (WGS) entry which is preliminary data.</text>
</comment>
<protein>
    <submittedName>
        <fullName evidence="1">Uncharacterized protein</fullName>
    </submittedName>
</protein>
<dbReference type="RefSeq" id="WP_086717789.1">
    <property type="nucleotide sequence ID" value="NZ_FWZC01000035.1"/>
</dbReference>
<evidence type="ECO:0000313" key="2">
    <source>
        <dbReference type="Proteomes" id="UP000194435"/>
    </source>
</evidence>
<sequence>MASVWEIDNWIDRKAKSFIKSFYPTVVARETELPLPIVFERLLSHAKDEKLILKWEVRCPDCFYTVTILDEFPMSIPPTIFCHHCQDEVEFTFENIFPMFEIDPEYKNYVRSQEAQKKKGVRSRNINRDRVNPVSIVDEGLYTKGSLEILEGLSTGFAQFLKNNKEGININTYQYIEGDSVMSKYNFSNAKIDAADHGQVVIGEHQNVSHIVQSSKNVTETLLEELEKVDMDSNVKQEIKGAIEAVEQQVEGGNPNKFVLKGIMESLQKGIEVVITKSPALITAYESWKKVISPFL</sequence>
<name>A0A9X8X595_9BACI</name>
<organism evidence="1 2">
    <name type="scientific">Bacillus paranthracis</name>
    <dbReference type="NCBI Taxonomy" id="2026186"/>
    <lineage>
        <taxon>Bacteria</taxon>
        <taxon>Bacillati</taxon>
        <taxon>Bacillota</taxon>
        <taxon>Bacilli</taxon>
        <taxon>Bacillales</taxon>
        <taxon>Bacillaceae</taxon>
        <taxon>Bacillus</taxon>
        <taxon>Bacillus cereus group</taxon>
    </lineage>
</organism>
<evidence type="ECO:0000313" key="1">
    <source>
        <dbReference type="EMBL" id="SME05973.1"/>
    </source>
</evidence>
<proteinExistence type="predicted"/>
<dbReference type="EMBL" id="FWZC01000035">
    <property type="protein sequence ID" value="SME05973.1"/>
    <property type="molecule type" value="Genomic_DNA"/>
</dbReference>
<dbReference type="Proteomes" id="UP000194435">
    <property type="component" value="Unassembled WGS sequence"/>
</dbReference>
<accession>A0A9X8X595</accession>